<sequence>MTAPAGAPGTLHAFALRLFPHDPDSPGSPACPVSPHDPDAHCALIQEYRRVHRCRTRGPDARHQQGMAAAAVLEHHFARPDNRPEDLLDAFHDVAVPSRHNPHLAAAIQRTDPDRARHAGRWLLRNSTHECAARIGLALLSENHHPDDIPLIRTLGLLGDSLAPLVAFALGRRREAVEPLIWLADRSGGWSRVYYVEALCERPSRARHWLLRNACDGDHLNGYFAGTVATLAHLHEAITAADPDEALVDHTGRLLTVMTFAGGMGTGLTGYPPARAVLAAYARHLGRKAPTLDRWMRAAYLGEFLLGCPPEEIGCTVGERDRLIRRFRVILARRSWRDAVRERAAPSDGPHLWHAARVLARMREHDRRWYQDQQVSGVLSAG</sequence>
<accession>A0ABQ3X558</accession>
<name>A0ABQ3X558_9ACTN</name>
<comment type="caution">
    <text evidence="1">The sequence shown here is derived from an EMBL/GenBank/DDBJ whole genome shotgun (WGS) entry which is preliminary data.</text>
</comment>
<dbReference type="EMBL" id="BOMG01000032">
    <property type="protein sequence ID" value="GID53652.1"/>
    <property type="molecule type" value="Genomic_DNA"/>
</dbReference>
<proteinExistence type="predicted"/>
<keyword evidence="2" id="KW-1185">Reference proteome</keyword>
<dbReference type="Proteomes" id="UP000612282">
    <property type="component" value="Unassembled WGS sequence"/>
</dbReference>
<evidence type="ECO:0000313" key="2">
    <source>
        <dbReference type="Proteomes" id="UP000612282"/>
    </source>
</evidence>
<organism evidence="1 2">
    <name type="scientific">Actinoplanes couchii</name>
    <dbReference type="NCBI Taxonomy" id="403638"/>
    <lineage>
        <taxon>Bacteria</taxon>
        <taxon>Bacillati</taxon>
        <taxon>Actinomycetota</taxon>
        <taxon>Actinomycetes</taxon>
        <taxon>Micromonosporales</taxon>
        <taxon>Micromonosporaceae</taxon>
        <taxon>Actinoplanes</taxon>
    </lineage>
</organism>
<gene>
    <name evidence="1" type="ORF">Aco03nite_020560</name>
</gene>
<reference evidence="1 2" key="1">
    <citation type="submission" date="2021-01" db="EMBL/GenBank/DDBJ databases">
        <title>Whole genome shotgun sequence of Actinoplanes couchii NBRC 106145.</title>
        <authorList>
            <person name="Komaki H."/>
            <person name="Tamura T."/>
        </authorList>
    </citation>
    <scope>NUCLEOTIDE SEQUENCE [LARGE SCALE GENOMIC DNA]</scope>
    <source>
        <strain evidence="1 2">NBRC 106145</strain>
    </source>
</reference>
<evidence type="ECO:0000313" key="1">
    <source>
        <dbReference type="EMBL" id="GID53652.1"/>
    </source>
</evidence>
<dbReference type="RefSeq" id="WP_203794598.1">
    <property type="nucleotide sequence ID" value="NZ_BAAAQE010000001.1"/>
</dbReference>
<protein>
    <submittedName>
        <fullName evidence="1">Uncharacterized protein</fullName>
    </submittedName>
</protein>